<dbReference type="EMBL" id="CAFAAB010000119">
    <property type="protein sequence ID" value="CAB4788955.1"/>
    <property type="molecule type" value="Genomic_DNA"/>
</dbReference>
<dbReference type="CDD" id="cd05233">
    <property type="entry name" value="SDR_c"/>
    <property type="match status" value="1"/>
</dbReference>
<dbReference type="InterPro" id="IPR020904">
    <property type="entry name" value="Sc_DH/Rdtase_CS"/>
</dbReference>
<evidence type="ECO:0000256" key="1">
    <source>
        <dbReference type="ARBA" id="ARBA00006484"/>
    </source>
</evidence>
<dbReference type="Gene3D" id="3.40.50.720">
    <property type="entry name" value="NAD(P)-binding Rossmann-like Domain"/>
    <property type="match status" value="1"/>
</dbReference>
<protein>
    <submittedName>
        <fullName evidence="3">Unannotated protein</fullName>
    </submittedName>
</protein>
<organism evidence="3">
    <name type="scientific">freshwater metagenome</name>
    <dbReference type="NCBI Taxonomy" id="449393"/>
    <lineage>
        <taxon>unclassified sequences</taxon>
        <taxon>metagenomes</taxon>
        <taxon>ecological metagenomes</taxon>
    </lineage>
</organism>
<sequence>MTDAAFDAVMSVNLLGTRRLIDAAVPTLLANGGYGRIVAIASAAGQLGLRHLAAYSAAKHAVVGLIRGVAMDLAETNVTANAVSPGSTRTAMLDASAVLYGLPSAESFGEQQPMGRLLEPSEQAAMIAWLCSPHSSAITGANLAVDGGMTVN</sequence>
<dbReference type="AlphaFoldDB" id="A0A6J6WYV4"/>
<gene>
    <name evidence="3" type="ORF">UFOPK2958_01017</name>
</gene>
<dbReference type="PANTHER" id="PTHR24321">
    <property type="entry name" value="DEHYDROGENASES, SHORT CHAIN"/>
    <property type="match status" value="1"/>
</dbReference>
<dbReference type="SUPFAM" id="SSF51735">
    <property type="entry name" value="NAD(P)-binding Rossmann-fold domains"/>
    <property type="match status" value="1"/>
</dbReference>
<accession>A0A6J6WYV4</accession>
<proteinExistence type="inferred from homology"/>
<reference evidence="3" key="1">
    <citation type="submission" date="2020-05" db="EMBL/GenBank/DDBJ databases">
        <authorList>
            <person name="Chiriac C."/>
            <person name="Salcher M."/>
            <person name="Ghai R."/>
            <person name="Kavagutti S V."/>
        </authorList>
    </citation>
    <scope>NUCLEOTIDE SEQUENCE</scope>
</reference>
<dbReference type="GO" id="GO:0016491">
    <property type="term" value="F:oxidoreductase activity"/>
    <property type="evidence" value="ECO:0007669"/>
    <property type="project" value="UniProtKB-KW"/>
</dbReference>
<evidence type="ECO:0000256" key="2">
    <source>
        <dbReference type="ARBA" id="ARBA00023002"/>
    </source>
</evidence>
<dbReference type="PANTHER" id="PTHR24321:SF8">
    <property type="entry name" value="ESTRADIOL 17-BETA-DEHYDROGENASE 8-RELATED"/>
    <property type="match status" value="1"/>
</dbReference>
<dbReference type="InterPro" id="IPR002347">
    <property type="entry name" value="SDR_fam"/>
</dbReference>
<comment type="similarity">
    <text evidence="1">Belongs to the short-chain dehydrogenases/reductases (SDR) family.</text>
</comment>
<dbReference type="PRINTS" id="PR00081">
    <property type="entry name" value="GDHRDH"/>
</dbReference>
<name>A0A6J6WYV4_9ZZZZ</name>
<evidence type="ECO:0000313" key="3">
    <source>
        <dbReference type="EMBL" id="CAB4788955.1"/>
    </source>
</evidence>
<dbReference type="InterPro" id="IPR036291">
    <property type="entry name" value="NAD(P)-bd_dom_sf"/>
</dbReference>
<dbReference type="Pfam" id="PF13561">
    <property type="entry name" value="adh_short_C2"/>
    <property type="match status" value="1"/>
</dbReference>
<keyword evidence="2" id="KW-0560">Oxidoreductase</keyword>
<dbReference type="PROSITE" id="PS00061">
    <property type="entry name" value="ADH_SHORT"/>
    <property type="match status" value="1"/>
</dbReference>